<protein>
    <submittedName>
        <fullName evidence="1">Uncharacterized protein</fullName>
    </submittedName>
</protein>
<name>A0A1Y2FMY2_9BASI</name>
<organism evidence="1 2">
    <name type="scientific">Leucosporidium creatinivorum</name>
    <dbReference type="NCBI Taxonomy" id="106004"/>
    <lineage>
        <taxon>Eukaryota</taxon>
        <taxon>Fungi</taxon>
        <taxon>Dikarya</taxon>
        <taxon>Basidiomycota</taxon>
        <taxon>Pucciniomycotina</taxon>
        <taxon>Microbotryomycetes</taxon>
        <taxon>Leucosporidiales</taxon>
        <taxon>Leucosporidium</taxon>
    </lineage>
</organism>
<dbReference type="EMBL" id="MCGR01000016">
    <property type="protein sequence ID" value="ORY85360.1"/>
    <property type="molecule type" value="Genomic_DNA"/>
</dbReference>
<dbReference type="InterPro" id="IPR016181">
    <property type="entry name" value="Acyl_CoA_acyltransferase"/>
</dbReference>
<dbReference type="Gene3D" id="3.40.630.30">
    <property type="match status" value="1"/>
</dbReference>
<gene>
    <name evidence="1" type="ORF">BCR35DRAFT_351686</name>
</gene>
<reference evidence="1 2" key="1">
    <citation type="submission" date="2016-07" db="EMBL/GenBank/DDBJ databases">
        <title>Pervasive Adenine N6-methylation of Active Genes in Fungi.</title>
        <authorList>
            <consortium name="DOE Joint Genome Institute"/>
            <person name="Mondo S.J."/>
            <person name="Dannebaum R.O."/>
            <person name="Kuo R.C."/>
            <person name="Labutti K."/>
            <person name="Haridas S."/>
            <person name="Kuo A."/>
            <person name="Salamov A."/>
            <person name="Ahrendt S.R."/>
            <person name="Lipzen A."/>
            <person name="Sullivan W."/>
            <person name="Andreopoulos W.B."/>
            <person name="Clum A."/>
            <person name="Lindquist E."/>
            <person name="Daum C."/>
            <person name="Ramamoorthy G.K."/>
            <person name="Gryganskyi A."/>
            <person name="Culley D."/>
            <person name="Magnuson J.K."/>
            <person name="James T.Y."/>
            <person name="O'Malley M.A."/>
            <person name="Stajich J.E."/>
            <person name="Spatafora J.W."/>
            <person name="Visel A."/>
            <person name="Grigoriev I.V."/>
        </authorList>
    </citation>
    <scope>NUCLEOTIDE SEQUENCE [LARGE SCALE GENOMIC DNA]</scope>
    <source>
        <strain evidence="1 2">62-1032</strain>
    </source>
</reference>
<proteinExistence type="predicted"/>
<dbReference type="Proteomes" id="UP000193467">
    <property type="component" value="Unassembled WGS sequence"/>
</dbReference>
<dbReference type="OrthoDB" id="2326446at2759"/>
<keyword evidence="2" id="KW-1185">Reference proteome</keyword>
<comment type="caution">
    <text evidence="1">The sequence shown here is derived from an EMBL/GenBank/DDBJ whole genome shotgun (WGS) entry which is preliminary data.</text>
</comment>
<dbReference type="InParanoid" id="A0A1Y2FMY2"/>
<evidence type="ECO:0000313" key="1">
    <source>
        <dbReference type="EMBL" id="ORY85360.1"/>
    </source>
</evidence>
<accession>A0A1Y2FMY2</accession>
<dbReference type="STRING" id="106004.A0A1Y2FMY2"/>
<dbReference type="CDD" id="cd04301">
    <property type="entry name" value="NAT_SF"/>
    <property type="match status" value="1"/>
</dbReference>
<dbReference type="AlphaFoldDB" id="A0A1Y2FMY2"/>
<sequence>MPAVVLVSFEPDNEVHVKELVRQRQIAGFGADAVDAWREKVRRGVKSLQWVFLASPEDPTTPLPYVPAVPEEGAAPQPLFAPVGHIAMDWEAAIGLPEVASKEEGNLYFTSLYVLQSAQGRGLGNLIMTAAERLGSSPPFNAKILTLSTWDSKNFCAEADLPNLREITDWRNAKELWYQRRGYVPFIRAASIPYIPEVGKDGTVFTLNSVYMKKKALELDA</sequence>
<evidence type="ECO:0000313" key="2">
    <source>
        <dbReference type="Proteomes" id="UP000193467"/>
    </source>
</evidence>
<dbReference type="SUPFAM" id="SSF55729">
    <property type="entry name" value="Acyl-CoA N-acyltransferases (Nat)"/>
    <property type="match status" value="1"/>
</dbReference>